<name>A0A6D2LCT9_9BRAS</name>
<organism evidence="2 3">
    <name type="scientific">Microthlaspi erraticum</name>
    <dbReference type="NCBI Taxonomy" id="1685480"/>
    <lineage>
        <taxon>Eukaryota</taxon>
        <taxon>Viridiplantae</taxon>
        <taxon>Streptophyta</taxon>
        <taxon>Embryophyta</taxon>
        <taxon>Tracheophyta</taxon>
        <taxon>Spermatophyta</taxon>
        <taxon>Magnoliopsida</taxon>
        <taxon>eudicotyledons</taxon>
        <taxon>Gunneridae</taxon>
        <taxon>Pentapetalae</taxon>
        <taxon>rosids</taxon>
        <taxon>malvids</taxon>
        <taxon>Brassicales</taxon>
        <taxon>Brassicaceae</taxon>
        <taxon>Coluteocarpeae</taxon>
        <taxon>Microthlaspi</taxon>
    </lineage>
</organism>
<evidence type="ECO:0000313" key="1">
    <source>
        <dbReference type="EMBL" id="CAA7037043.1"/>
    </source>
</evidence>
<sequence length="71" mass="7717">MNGSTKPRGPSPASDSAAFALSDQAPLHFRFASLQLCNFWISEDQIMASRIANNVAELIGNTPLVYLNNVH</sequence>
<gene>
    <name evidence="1" type="ORF">MERR_LOCUS24278</name>
    <name evidence="2" type="ORF">MERR_LOCUS44771</name>
</gene>
<protein>
    <submittedName>
        <fullName evidence="2">Uncharacterized protein</fullName>
    </submittedName>
</protein>
<dbReference type="EMBL" id="CACVBM020001695">
    <property type="protein sequence ID" value="CAA7057535.1"/>
    <property type="molecule type" value="Genomic_DNA"/>
</dbReference>
<proteinExistence type="predicted"/>
<accession>A0A6D2LCT9</accession>
<evidence type="ECO:0000313" key="3">
    <source>
        <dbReference type="Proteomes" id="UP000467841"/>
    </source>
</evidence>
<evidence type="ECO:0000313" key="2">
    <source>
        <dbReference type="EMBL" id="CAA7057535.1"/>
    </source>
</evidence>
<keyword evidence="3" id="KW-1185">Reference proteome</keyword>
<dbReference type="AlphaFoldDB" id="A0A6D2LCT9"/>
<dbReference type="EMBL" id="CACVBM020001168">
    <property type="protein sequence ID" value="CAA7037043.1"/>
    <property type="molecule type" value="Genomic_DNA"/>
</dbReference>
<dbReference type="Proteomes" id="UP000467841">
    <property type="component" value="Unassembled WGS sequence"/>
</dbReference>
<reference evidence="2 3" key="1">
    <citation type="submission" date="2020-01" db="EMBL/GenBank/DDBJ databases">
        <authorList>
            <person name="Mishra B."/>
        </authorList>
    </citation>
    <scope>NUCLEOTIDE SEQUENCE [LARGE SCALE GENOMIC DNA]</scope>
</reference>